<name>A0A518DUU9_9BACT</name>
<dbReference type="PANTHER" id="PTHR40690:SF1">
    <property type="entry name" value="DUF1611 DOMAIN-CONTAINING PROTEIN"/>
    <property type="match status" value="1"/>
</dbReference>
<feature type="domain" description="D-glutamate N-acetyltransferase-like N-terminal" evidence="2">
    <location>
        <begin position="39"/>
        <end position="128"/>
    </location>
</feature>
<evidence type="ECO:0000259" key="2">
    <source>
        <dbReference type="Pfam" id="PF17396"/>
    </source>
</evidence>
<dbReference type="RefSeq" id="WP_145054325.1">
    <property type="nucleotide sequence ID" value="NZ_CP036433.1"/>
</dbReference>
<organism evidence="3 4">
    <name type="scientific">Lignipirellula cremea</name>
    <dbReference type="NCBI Taxonomy" id="2528010"/>
    <lineage>
        <taxon>Bacteria</taxon>
        <taxon>Pseudomonadati</taxon>
        <taxon>Planctomycetota</taxon>
        <taxon>Planctomycetia</taxon>
        <taxon>Pirellulales</taxon>
        <taxon>Pirellulaceae</taxon>
        <taxon>Lignipirellula</taxon>
    </lineage>
</organism>
<dbReference type="InterPro" id="IPR027417">
    <property type="entry name" value="P-loop_NTPase"/>
</dbReference>
<dbReference type="PANTHER" id="PTHR40690">
    <property type="entry name" value="GLL3100 PROTEIN"/>
    <property type="match status" value="1"/>
</dbReference>
<dbReference type="InterPro" id="IPR035086">
    <property type="entry name" value="DgcN-like_C"/>
</dbReference>
<feature type="domain" description="D-glutamate N-acetyltransferase-like C-terminal" evidence="1">
    <location>
        <begin position="143"/>
        <end position="332"/>
    </location>
</feature>
<sequence length="343" mass="36732">MTRKILLLTQGHTNPHTAKTASSVIRYRPEEAVALLDNTQAGKTSGDLLGVGDKPVVSTFDEAPGCDTLLIGIAPPGGSIPKEWRPIVLEAMARGMNVVSGLHDFFTDDAEFSAAAAKHGVELTDVRKNNVRCIALRQGLDESTLRIHTVGHDCSIGKMTAALEIEAGLRRRGHDSQFIATGQTGIMVSGAGLPIDCVTADFISGATESLILENQKHKILVVEGQGSLVHPAYSGVTLGLLHGCSPHGLIFCYEYGRTEVAGYPGRKLPPVPEFIKICESMANQMQPSQTIGVVINARTASDDELERERDAMQSATGLPVVDVFRNGVEELVDAVEKLQQSRS</sequence>
<evidence type="ECO:0008006" key="5">
    <source>
        <dbReference type="Google" id="ProtNLM"/>
    </source>
</evidence>
<protein>
    <recommendedName>
        <fullName evidence="5">DUF1611 domain-containing protein</fullName>
    </recommendedName>
</protein>
<dbReference type="OrthoDB" id="9778498at2"/>
<reference evidence="3 4" key="1">
    <citation type="submission" date="2019-02" db="EMBL/GenBank/DDBJ databases">
        <title>Deep-cultivation of Planctomycetes and their phenomic and genomic characterization uncovers novel biology.</title>
        <authorList>
            <person name="Wiegand S."/>
            <person name="Jogler M."/>
            <person name="Boedeker C."/>
            <person name="Pinto D."/>
            <person name="Vollmers J."/>
            <person name="Rivas-Marin E."/>
            <person name="Kohn T."/>
            <person name="Peeters S.H."/>
            <person name="Heuer A."/>
            <person name="Rast P."/>
            <person name="Oberbeckmann S."/>
            <person name="Bunk B."/>
            <person name="Jeske O."/>
            <person name="Meyerdierks A."/>
            <person name="Storesund J.E."/>
            <person name="Kallscheuer N."/>
            <person name="Luecker S."/>
            <person name="Lage O.M."/>
            <person name="Pohl T."/>
            <person name="Merkel B.J."/>
            <person name="Hornburger P."/>
            <person name="Mueller R.-W."/>
            <person name="Bruemmer F."/>
            <person name="Labrenz M."/>
            <person name="Spormann A.M."/>
            <person name="Op den Camp H."/>
            <person name="Overmann J."/>
            <person name="Amann R."/>
            <person name="Jetten M.S.M."/>
            <person name="Mascher T."/>
            <person name="Medema M.H."/>
            <person name="Devos D.P."/>
            <person name="Kaster A.-K."/>
            <person name="Ovreas L."/>
            <person name="Rohde M."/>
            <person name="Galperin M.Y."/>
            <person name="Jogler C."/>
        </authorList>
    </citation>
    <scope>NUCLEOTIDE SEQUENCE [LARGE SCALE GENOMIC DNA]</scope>
    <source>
        <strain evidence="3 4">Pla85_3_4</strain>
    </source>
</reference>
<dbReference type="InterPro" id="IPR035402">
    <property type="entry name" value="DgcN-like_N"/>
</dbReference>
<evidence type="ECO:0000313" key="3">
    <source>
        <dbReference type="EMBL" id="QDU95609.1"/>
    </source>
</evidence>
<dbReference type="KEGG" id="lcre:Pla8534_34250"/>
<dbReference type="Gene3D" id="3.40.50.720">
    <property type="entry name" value="NAD(P)-binding Rossmann-like Domain"/>
    <property type="match status" value="1"/>
</dbReference>
<dbReference type="InterPro" id="IPR011669">
    <property type="entry name" value="DgcN-like"/>
</dbReference>
<evidence type="ECO:0000259" key="1">
    <source>
        <dbReference type="Pfam" id="PF07755"/>
    </source>
</evidence>
<dbReference type="Pfam" id="PF17396">
    <property type="entry name" value="DUF1611_N"/>
    <property type="match status" value="1"/>
</dbReference>
<gene>
    <name evidence="3" type="ORF">Pla8534_34250</name>
</gene>
<accession>A0A518DUU9</accession>
<dbReference type="Pfam" id="PF07755">
    <property type="entry name" value="DUF1611"/>
    <property type="match status" value="1"/>
</dbReference>
<dbReference type="AlphaFoldDB" id="A0A518DUU9"/>
<dbReference type="Gene3D" id="3.40.50.300">
    <property type="entry name" value="P-loop containing nucleotide triphosphate hydrolases"/>
    <property type="match status" value="1"/>
</dbReference>
<keyword evidence="4" id="KW-1185">Reference proteome</keyword>
<dbReference type="PIRSF" id="PIRSF026760">
    <property type="entry name" value="UCP026760"/>
    <property type="match status" value="1"/>
</dbReference>
<dbReference type="Proteomes" id="UP000317648">
    <property type="component" value="Chromosome"/>
</dbReference>
<dbReference type="SUPFAM" id="SSF52540">
    <property type="entry name" value="P-loop containing nucleoside triphosphate hydrolases"/>
    <property type="match status" value="1"/>
</dbReference>
<proteinExistence type="predicted"/>
<evidence type="ECO:0000313" key="4">
    <source>
        <dbReference type="Proteomes" id="UP000317648"/>
    </source>
</evidence>
<dbReference type="EMBL" id="CP036433">
    <property type="protein sequence ID" value="QDU95609.1"/>
    <property type="molecule type" value="Genomic_DNA"/>
</dbReference>